<evidence type="ECO:0000313" key="2">
    <source>
        <dbReference type="Proteomes" id="UP000221165"/>
    </source>
</evidence>
<comment type="caution">
    <text evidence="1">The sequence shown here is derived from an EMBL/GenBank/DDBJ whole genome shotgun (WGS) entry which is preliminary data.</text>
</comment>
<name>A0A2C6KJY2_9APIC</name>
<protein>
    <submittedName>
        <fullName evidence="1">Uncharacterized protein</fullName>
    </submittedName>
</protein>
<accession>A0A2C6KJY2</accession>
<dbReference type="EMBL" id="MIGC01005694">
    <property type="protein sequence ID" value="PHJ16676.1"/>
    <property type="molecule type" value="Genomic_DNA"/>
</dbReference>
<evidence type="ECO:0000313" key="1">
    <source>
        <dbReference type="EMBL" id="PHJ16676.1"/>
    </source>
</evidence>
<organism evidence="1 2">
    <name type="scientific">Cystoisospora suis</name>
    <dbReference type="NCBI Taxonomy" id="483139"/>
    <lineage>
        <taxon>Eukaryota</taxon>
        <taxon>Sar</taxon>
        <taxon>Alveolata</taxon>
        <taxon>Apicomplexa</taxon>
        <taxon>Conoidasida</taxon>
        <taxon>Coccidia</taxon>
        <taxon>Eucoccidiorida</taxon>
        <taxon>Eimeriorina</taxon>
        <taxon>Sarcocystidae</taxon>
        <taxon>Cystoisospora</taxon>
    </lineage>
</organism>
<dbReference type="RefSeq" id="XP_067918401.1">
    <property type="nucleotide sequence ID" value="XM_068069626.1"/>
</dbReference>
<dbReference type="VEuPathDB" id="ToxoDB:CSUI_009511"/>
<dbReference type="AlphaFoldDB" id="A0A2C6KJY2"/>
<dbReference type="GeneID" id="94432837"/>
<keyword evidence="2" id="KW-1185">Reference proteome</keyword>
<reference evidence="1 2" key="1">
    <citation type="journal article" date="2017" name="Int. J. Parasitol.">
        <title>The genome of the protozoan parasite Cystoisospora suis and a reverse vaccinology approach to identify vaccine candidates.</title>
        <authorList>
            <person name="Palmieri N."/>
            <person name="Shrestha A."/>
            <person name="Ruttkowski B."/>
            <person name="Beck T."/>
            <person name="Vogl C."/>
            <person name="Tomley F."/>
            <person name="Blake D.P."/>
            <person name="Joachim A."/>
        </authorList>
    </citation>
    <scope>NUCLEOTIDE SEQUENCE [LARGE SCALE GENOMIC DNA]</scope>
    <source>
        <strain evidence="1 2">Wien I</strain>
    </source>
</reference>
<proteinExistence type="predicted"/>
<dbReference type="Proteomes" id="UP000221165">
    <property type="component" value="Unassembled WGS sequence"/>
</dbReference>
<gene>
    <name evidence="1" type="ORF">CSUI_009511</name>
</gene>
<sequence length="75" mass="8876">MIQTSFLPLLIKECKRSHFFFRMFSLITRPSLRLLLSLSLLLLVRLSISFNWKRERKRKKAIFSSFFVVGVKAPS</sequence>